<dbReference type="Pfam" id="PF13663">
    <property type="entry name" value="DUF4148"/>
    <property type="match status" value="1"/>
</dbReference>
<dbReference type="AlphaFoldDB" id="A0A6J5F9W5"/>
<name>A0A6J5F9W5_9BURK</name>
<gene>
    <name evidence="2" type="ORF">LMG29542_07809</name>
</gene>
<keyword evidence="3" id="KW-1185">Reference proteome</keyword>
<proteinExistence type="predicted"/>
<dbReference type="InterPro" id="IPR025421">
    <property type="entry name" value="DUF4148"/>
</dbReference>
<protein>
    <recommendedName>
        <fullName evidence="4">DUF4148 domain-containing protein</fullName>
    </recommendedName>
</protein>
<evidence type="ECO:0000313" key="2">
    <source>
        <dbReference type="EMBL" id="CAB3774432.1"/>
    </source>
</evidence>
<dbReference type="Proteomes" id="UP000494363">
    <property type="component" value="Unassembled WGS sequence"/>
</dbReference>
<organism evidence="2 3">
    <name type="scientific">Paraburkholderia humisilvae</name>
    <dbReference type="NCBI Taxonomy" id="627669"/>
    <lineage>
        <taxon>Bacteria</taxon>
        <taxon>Pseudomonadati</taxon>
        <taxon>Pseudomonadota</taxon>
        <taxon>Betaproteobacteria</taxon>
        <taxon>Burkholderiales</taxon>
        <taxon>Burkholderiaceae</taxon>
        <taxon>Paraburkholderia</taxon>
    </lineage>
</organism>
<dbReference type="EMBL" id="CADIKH010000116">
    <property type="protein sequence ID" value="CAB3774432.1"/>
    <property type="molecule type" value="Genomic_DNA"/>
</dbReference>
<evidence type="ECO:0000256" key="1">
    <source>
        <dbReference type="SAM" id="SignalP"/>
    </source>
</evidence>
<sequence>MKSMKTLTFVSISIIALVSPALCFAQTVAPLTRAEVKADLIRLEKAGHNPGSDAYPVNIQVAEAKVAAEQAKQTLNDAAGGITLSGTSASGARAAAPRDSASSCSGPASFCDIYYGE</sequence>
<feature type="signal peptide" evidence="1">
    <location>
        <begin position="1"/>
        <end position="25"/>
    </location>
</feature>
<dbReference type="RefSeq" id="WP_246356299.1">
    <property type="nucleotide sequence ID" value="NZ_CADIKH010000116.1"/>
</dbReference>
<evidence type="ECO:0008006" key="4">
    <source>
        <dbReference type="Google" id="ProtNLM"/>
    </source>
</evidence>
<accession>A0A6J5F9W5</accession>
<reference evidence="2 3" key="1">
    <citation type="submission" date="2020-04" db="EMBL/GenBank/DDBJ databases">
        <authorList>
            <person name="De Canck E."/>
        </authorList>
    </citation>
    <scope>NUCLEOTIDE SEQUENCE [LARGE SCALE GENOMIC DNA]</scope>
    <source>
        <strain evidence="2 3">LMG 29542</strain>
    </source>
</reference>
<keyword evidence="1" id="KW-0732">Signal</keyword>
<evidence type="ECO:0000313" key="3">
    <source>
        <dbReference type="Proteomes" id="UP000494363"/>
    </source>
</evidence>
<feature type="chain" id="PRO_5026807832" description="DUF4148 domain-containing protein" evidence="1">
    <location>
        <begin position="26"/>
        <end position="117"/>
    </location>
</feature>